<comment type="pathway">
    <text evidence="2 9">Amino-acid biosynthesis; L-tryptophan biosynthesis; L-tryptophan from chorismate: step 5/5.</text>
</comment>
<comment type="subunit">
    <text evidence="3 9">Tetramer of two alpha and two beta chains.</text>
</comment>
<comment type="caution">
    <text evidence="11">The sequence shown here is derived from an EMBL/GenBank/DDBJ whole genome shotgun (WGS) entry which is preliminary data.</text>
</comment>
<keyword evidence="5 9" id="KW-0822">Tryptophan biosynthesis</keyword>
<dbReference type="UniPathway" id="UPA00035">
    <property type="reaction ID" value="UER00044"/>
</dbReference>
<comment type="catalytic activity">
    <reaction evidence="8 9">
        <text>(1S,2R)-1-C-(indol-3-yl)glycerol 3-phosphate + L-serine = D-glyceraldehyde 3-phosphate + L-tryptophan + H2O</text>
        <dbReference type="Rhea" id="RHEA:10532"/>
        <dbReference type="ChEBI" id="CHEBI:15377"/>
        <dbReference type="ChEBI" id="CHEBI:33384"/>
        <dbReference type="ChEBI" id="CHEBI:57912"/>
        <dbReference type="ChEBI" id="CHEBI:58866"/>
        <dbReference type="ChEBI" id="CHEBI:59776"/>
        <dbReference type="EC" id="4.2.1.20"/>
    </reaction>
</comment>
<dbReference type="Proteomes" id="UP000560980">
    <property type="component" value="Unassembled WGS sequence"/>
</dbReference>
<organism evidence="11 12">
    <name type="scientific">Candidatus Portiera aleyrodidarum</name>
    <name type="common">primary endosymbiont of Bemisia tabaci</name>
    <dbReference type="NCBI Taxonomy" id="91844"/>
    <lineage>
        <taxon>Bacteria</taxon>
        <taxon>Pseudomonadati</taxon>
        <taxon>Pseudomonadota</taxon>
        <taxon>Gammaproteobacteria</taxon>
        <taxon>Candidatus Johnevansiales</taxon>
        <taxon>Candidatus Johnevansiaceae</taxon>
        <taxon>Candidatus Portiera</taxon>
    </lineage>
</organism>
<dbReference type="GO" id="GO:0005829">
    <property type="term" value="C:cytosol"/>
    <property type="evidence" value="ECO:0007669"/>
    <property type="project" value="TreeGrafter"/>
</dbReference>
<evidence type="ECO:0000256" key="6">
    <source>
        <dbReference type="ARBA" id="ARBA00023141"/>
    </source>
</evidence>
<dbReference type="EC" id="4.2.1.20" evidence="9"/>
<dbReference type="NCBIfam" id="TIGR00262">
    <property type="entry name" value="trpA"/>
    <property type="match status" value="1"/>
</dbReference>
<proteinExistence type="inferred from homology"/>
<dbReference type="CDD" id="cd04724">
    <property type="entry name" value="Tryptophan_synthase_alpha"/>
    <property type="match status" value="1"/>
</dbReference>
<comment type="function">
    <text evidence="1 9">The alpha subunit is responsible for the aldol cleavage of indoleglycerol phosphate to indole and glyceraldehyde 3-phosphate.</text>
</comment>
<evidence type="ECO:0000256" key="1">
    <source>
        <dbReference type="ARBA" id="ARBA00003365"/>
    </source>
</evidence>
<feature type="active site" description="Proton acceptor" evidence="9">
    <location>
        <position position="52"/>
    </location>
</feature>
<sequence>MLINKRIKTCFKLLQKKKRAALVTFVTAGDINYEKSLELINNLPKAGADIIELGMPFTDPIADGEIIQKSTQRSLKCGHNQKKTFDMVKRFRLIDNKTPIILMGYYNPIYNYGIKKFIKDANATQVDGLIIVDLPPEHAEEVCVPASKLGIDLIRIITPNTNAKRIPFILNKSSGYIYYISINGLTGGVTPKLSEVEKSIKLIRNFKFTSLPIAVGFGVRNIQIVKKLSKISDAVVVGSALLEQIEFFFYNPQKAISNVLKLTSSLAQALI</sequence>
<dbReference type="PANTHER" id="PTHR43406">
    <property type="entry name" value="TRYPTOPHAN SYNTHASE, ALPHA CHAIN"/>
    <property type="match status" value="1"/>
</dbReference>
<dbReference type="InterPro" id="IPR002028">
    <property type="entry name" value="Trp_synthase_suA"/>
</dbReference>
<accession>A0A6S6S5T2</accession>
<dbReference type="HAMAP" id="MF_00131">
    <property type="entry name" value="Trp_synth_alpha"/>
    <property type="match status" value="1"/>
</dbReference>
<keyword evidence="6 9" id="KW-0057">Aromatic amino acid biosynthesis</keyword>
<dbReference type="InterPro" id="IPR013785">
    <property type="entry name" value="Aldolase_TIM"/>
</dbReference>
<evidence type="ECO:0000256" key="3">
    <source>
        <dbReference type="ARBA" id="ARBA00011270"/>
    </source>
</evidence>
<dbReference type="InterPro" id="IPR011060">
    <property type="entry name" value="RibuloseP-bd_barrel"/>
</dbReference>
<evidence type="ECO:0000256" key="4">
    <source>
        <dbReference type="ARBA" id="ARBA00022605"/>
    </source>
</evidence>
<dbReference type="AlphaFoldDB" id="A0A6S6S5T2"/>
<comment type="similarity">
    <text evidence="9 10">Belongs to the TrpA family.</text>
</comment>
<evidence type="ECO:0000256" key="10">
    <source>
        <dbReference type="RuleBase" id="RU003662"/>
    </source>
</evidence>
<feature type="active site" description="Proton acceptor" evidence="9">
    <location>
        <position position="63"/>
    </location>
</feature>
<dbReference type="FunFam" id="3.20.20.70:FF:000037">
    <property type="entry name" value="Tryptophan synthase alpha chain"/>
    <property type="match status" value="1"/>
</dbReference>
<dbReference type="Gene3D" id="3.20.20.70">
    <property type="entry name" value="Aldolase class I"/>
    <property type="match status" value="1"/>
</dbReference>
<reference evidence="11 12" key="1">
    <citation type="submission" date="2019-12" db="EMBL/GenBank/DDBJ databases">
        <authorList>
            <person name="Santos-Garcia D."/>
            <person name="Santos-Garcia D."/>
            <person name="Santos-Garcia D."/>
        </authorList>
    </citation>
    <scope>NUCLEOTIDE SEQUENCE [LARGE SCALE GENOMIC DNA]</scope>
    <source>
        <strain evidence="11">SiSi</strain>
    </source>
</reference>
<evidence type="ECO:0000256" key="7">
    <source>
        <dbReference type="ARBA" id="ARBA00023239"/>
    </source>
</evidence>
<dbReference type="InterPro" id="IPR018204">
    <property type="entry name" value="Trp_synthase_alpha_AS"/>
</dbReference>
<dbReference type="Pfam" id="PF00290">
    <property type="entry name" value="Trp_syntA"/>
    <property type="match status" value="1"/>
</dbReference>
<keyword evidence="4 9" id="KW-0028">Amino-acid biosynthesis</keyword>
<dbReference type="PANTHER" id="PTHR43406:SF1">
    <property type="entry name" value="TRYPTOPHAN SYNTHASE ALPHA CHAIN, CHLOROPLASTIC"/>
    <property type="match status" value="1"/>
</dbReference>
<evidence type="ECO:0000256" key="5">
    <source>
        <dbReference type="ARBA" id="ARBA00022822"/>
    </source>
</evidence>
<evidence type="ECO:0000313" key="11">
    <source>
        <dbReference type="EMBL" id="CAA3706728.1"/>
    </source>
</evidence>
<evidence type="ECO:0000256" key="8">
    <source>
        <dbReference type="ARBA" id="ARBA00049047"/>
    </source>
</evidence>
<protein>
    <recommendedName>
        <fullName evidence="9">Tryptophan synthase alpha chain</fullName>
        <ecNumber evidence="9">4.2.1.20</ecNumber>
    </recommendedName>
</protein>
<evidence type="ECO:0000313" key="12">
    <source>
        <dbReference type="Proteomes" id="UP000560980"/>
    </source>
</evidence>
<dbReference type="SUPFAM" id="SSF51366">
    <property type="entry name" value="Ribulose-phoshate binding barrel"/>
    <property type="match status" value="1"/>
</dbReference>
<dbReference type="PROSITE" id="PS00167">
    <property type="entry name" value="TRP_SYNTHASE_ALPHA"/>
    <property type="match status" value="1"/>
</dbReference>
<evidence type="ECO:0000256" key="2">
    <source>
        <dbReference type="ARBA" id="ARBA00004733"/>
    </source>
</evidence>
<dbReference type="RefSeq" id="WP_183042939.1">
    <property type="nucleotide sequence ID" value="NZ_CACTJB010000002.1"/>
</dbReference>
<keyword evidence="7 9" id="KW-0456">Lyase</keyword>
<dbReference type="EMBL" id="CACTJB010000002">
    <property type="protein sequence ID" value="CAA3706728.1"/>
    <property type="molecule type" value="Genomic_DNA"/>
</dbReference>
<evidence type="ECO:0000256" key="9">
    <source>
        <dbReference type="HAMAP-Rule" id="MF_00131"/>
    </source>
</evidence>
<dbReference type="GO" id="GO:0004834">
    <property type="term" value="F:tryptophan synthase activity"/>
    <property type="evidence" value="ECO:0007669"/>
    <property type="project" value="UniProtKB-UniRule"/>
</dbReference>
<name>A0A6S6S5T2_9GAMM</name>
<gene>
    <name evidence="9 11" type="primary">trpA</name>
    <name evidence="11" type="ORF">SISI_0140</name>
</gene>